<gene>
    <name evidence="3" type="ORF">BDN71DRAFT_686771</name>
</gene>
<dbReference type="Gene3D" id="3.40.50.720">
    <property type="entry name" value="NAD(P)-binding Rossmann-like Domain"/>
    <property type="match status" value="1"/>
</dbReference>
<dbReference type="Pfam" id="PF05368">
    <property type="entry name" value="NmrA"/>
    <property type="match status" value="1"/>
</dbReference>
<evidence type="ECO:0000313" key="4">
    <source>
        <dbReference type="Proteomes" id="UP000807025"/>
    </source>
</evidence>
<dbReference type="InterPro" id="IPR051783">
    <property type="entry name" value="NAD(P)-dependent_oxidoreduct"/>
</dbReference>
<protein>
    <submittedName>
        <fullName evidence="3">NAD(P)-binding protein</fullName>
    </submittedName>
</protein>
<keyword evidence="1" id="KW-0472">Membrane</keyword>
<evidence type="ECO:0000313" key="3">
    <source>
        <dbReference type="EMBL" id="KAF9496795.1"/>
    </source>
</evidence>
<dbReference type="SUPFAM" id="SSF51735">
    <property type="entry name" value="NAD(P)-binding Rossmann-fold domains"/>
    <property type="match status" value="1"/>
</dbReference>
<keyword evidence="4" id="KW-1185">Reference proteome</keyword>
<keyword evidence="1" id="KW-0812">Transmembrane</keyword>
<sequence>MSANAGINIFVTGVTGYVGGAVVGRLLSHPRSSDFRITALVRSPEKAEKLRLLGITPAIGSLDDSDLLHNLCSESDVVLAMADSDHYSSVKAMLEGQKERFETSGKQGIFINTPKSFSRSCLGVLVDDAAGMYQYDTIWNDTNPAQMATLAPTQMHRDVDLMIVEADKEGYVKTYIVLPSTIYGVAQGLLVDLGIANNRSMQIPAIVRASLDRKQGGMVGLGKNVWPNVDIEEQADFFIILLDTALDKPDALGHGADGYYFGESGEHSLYDVGKAVAEALVDLGIGQSREPATFTKDEVDKYFGGSNYLGSNSRCRADHARSLGWNPRKSTTDMLASIRVEVEEEIKASAEGKLRKDQKL</sequence>
<dbReference type="Proteomes" id="UP000807025">
    <property type="component" value="Unassembled WGS sequence"/>
</dbReference>
<dbReference type="GO" id="GO:0004029">
    <property type="term" value="F:aldehyde dehydrogenase (NAD+) activity"/>
    <property type="evidence" value="ECO:0007669"/>
    <property type="project" value="TreeGrafter"/>
</dbReference>
<dbReference type="GO" id="GO:0005737">
    <property type="term" value="C:cytoplasm"/>
    <property type="evidence" value="ECO:0007669"/>
    <property type="project" value="TreeGrafter"/>
</dbReference>
<dbReference type="PANTHER" id="PTHR48079:SF6">
    <property type="entry name" value="NAD(P)-BINDING DOMAIN-CONTAINING PROTEIN-RELATED"/>
    <property type="match status" value="1"/>
</dbReference>
<dbReference type="OrthoDB" id="10262413at2759"/>
<comment type="caution">
    <text evidence="3">The sequence shown here is derived from an EMBL/GenBank/DDBJ whole genome shotgun (WGS) entry which is preliminary data.</text>
</comment>
<dbReference type="EMBL" id="MU154549">
    <property type="protein sequence ID" value="KAF9496795.1"/>
    <property type="molecule type" value="Genomic_DNA"/>
</dbReference>
<dbReference type="PANTHER" id="PTHR48079">
    <property type="entry name" value="PROTEIN YEEZ"/>
    <property type="match status" value="1"/>
</dbReference>
<reference evidence="3" key="1">
    <citation type="submission" date="2020-11" db="EMBL/GenBank/DDBJ databases">
        <authorList>
            <consortium name="DOE Joint Genome Institute"/>
            <person name="Ahrendt S."/>
            <person name="Riley R."/>
            <person name="Andreopoulos W."/>
            <person name="Labutti K."/>
            <person name="Pangilinan J."/>
            <person name="Ruiz-Duenas F.J."/>
            <person name="Barrasa J.M."/>
            <person name="Sanchez-Garcia M."/>
            <person name="Camarero S."/>
            <person name="Miyauchi S."/>
            <person name="Serrano A."/>
            <person name="Linde D."/>
            <person name="Babiker R."/>
            <person name="Drula E."/>
            <person name="Ayuso-Fernandez I."/>
            <person name="Pacheco R."/>
            <person name="Padilla G."/>
            <person name="Ferreira P."/>
            <person name="Barriuso J."/>
            <person name="Kellner H."/>
            <person name="Castanera R."/>
            <person name="Alfaro M."/>
            <person name="Ramirez L."/>
            <person name="Pisabarro A.G."/>
            <person name="Kuo A."/>
            <person name="Tritt A."/>
            <person name="Lipzen A."/>
            <person name="He G."/>
            <person name="Yan M."/>
            <person name="Ng V."/>
            <person name="Cullen D."/>
            <person name="Martin F."/>
            <person name="Rosso M.-N."/>
            <person name="Henrissat B."/>
            <person name="Hibbett D."/>
            <person name="Martinez A.T."/>
            <person name="Grigoriev I.V."/>
        </authorList>
    </citation>
    <scope>NUCLEOTIDE SEQUENCE</scope>
    <source>
        <strain evidence="3">ATCC 90797</strain>
    </source>
</reference>
<feature type="transmembrane region" description="Helical" evidence="1">
    <location>
        <begin position="6"/>
        <end position="27"/>
    </location>
</feature>
<name>A0A9P6DHR4_PLEER</name>
<feature type="domain" description="NmrA-like" evidence="2">
    <location>
        <begin position="9"/>
        <end position="85"/>
    </location>
</feature>
<dbReference type="InterPro" id="IPR036291">
    <property type="entry name" value="NAD(P)-bd_dom_sf"/>
</dbReference>
<proteinExistence type="predicted"/>
<dbReference type="AlphaFoldDB" id="A0A9P6DHR4"/>
<accession>A0A9P6DHR4</accession>
<evidence type="ECO:0000256" key="1">
    <source>
        <dbReference type="SAM" id="Phobius"/>
    </source>
</evidence>
<evidence type="ECO:0000259" key="2">
    <source>
        <dbReference type="Pfam" id="PF05368"/>
    </source>
</evidence>
<dbReference type="InterPro" id="IPR008030">
    <property type="entry name" value="NmrA-like"/>
</dbReference>
<keyword evidence="1" id="KW-1133">Transmembrane helix</keyword>
<organism evidence="3 4">
    <name type="scientific">Pleurotus eryngii</name>
    <name type="common">Boletus of the steppes</name>
    <dbReference type="NCBI Taxonomy" id="5323"/>
    <lineage>
        <taxon>Eukaryota</taxon>
        <taxon>Fungi</taxon>
        <taxon>Dikarya</taxon>
        <taxon>Basidiomycota</taxon>
        <taxon>Agaricomycotina</taxon>
        <taxon>Agaricomycetes</taxon>
        <taxon>Agaricomycetidae</taxon>
        <taxon>Agaricales</taxon>
        <taxon>Pleurotineae</taxon>
        <taxon>Pleurotaceae</taxon>
        <taxon>Pleurotus</taxon>
    </lineage>
</organism>